<dbReference type="NCBIfam" id="NF010738">
    <property type="entry name" value="PRK14140.1"/>
    <property type="match status" value="1"/>
</dbReference>
<dbReference type="EMBL" id="QGKL01000011">
    <property type="protein sequence ID" value="PWQ98536.1"/>
    <property type="molecule type" value="Genomic_DNA"/>
</dbReference>
<dbReference type="GO" id="GO:0006457">
    <property type="term" value="P:protein folding"/>
    <property type="evidence" value="ECO:0007669"/>
    <property type="project" value="InterPro"/>
</dbReference>
<proteinExistence type="inferred from homology"/>
<organism evidence="14 15">
    <name type="scientific">Leucothrix arctica</name>
    <dbReference type="NCBI Taxonomy" id="1481894"/>
    <lineage>
        <taxon>Bacteria</taxon>
        <taxon>Pseudomonadati</taxon>
        <taxon>Pseudomonadota</taxon>
        <taxon>Gammaproteobacteria</taxon>
        <taxon>Thiotrichales</taxon>
        <taxon>Thiotrichaceae</taxon>
        <taxon>Leucothrix</taxon>
    </lineage>
</organism>
<keyword evidence="5 10" id="KW-0346">Stress response</keyword>
<feature type="region of interest" description="Disordered" evidence="13">
    <location>
        <begin position="1"/>
        <end position="22"/>
    </location>
</feature>
<dbReference type="PANTHER" id="PTHR21237">
    <property type="entry name" value="GRPE PROTEIN"/>
    <property type="match status" value="1"/>
</dbReference>
<dbReference type="PRINTS" id="PR00773">
    <property type="entry name" value="GRPEPROTEIN"/>
</dbReference>
<dbReference type="AlphaFoldDB" id="A0A317CJ66"/>
<sequence>MSNSEQTPESQQAPEADVENVSVEAVDEQVDAELSSEDLIVQLREQLETTQQKADENWDSFVRLQAEIENNRKRSDKQLEDAHKYGSKKFVEALLPVVDSLEMGMTAEGDITQIREGMNLTLKQLESVMEKFNIEAIDPMGEKFNPELHQAMAMQPNPEMENNTVMAVMQKGFTISGRLIRPAMVMVVKN</sequence>
<dbReference type="Gene3D" id="2.30.22.10">
    <property type="entry name" value="Head domain of nucleotide exchange factor GrpE"/>
    <property type="match status" value="1"/>
</dbReference>
<dbReference type="Gene3D" id="3.90.20.20">
    <property type="match status" value="1"/>
</dbReference>
<evidence type="ECO:0000313" key="14">
    <source>
        <dbReference type="EMBL" id="PWQ98536.1"/>
    </source>
</evidence>
<evidence type="ECO:0000256" key="13">
    <source>
        <dbReference type="SAM" id="MobiDB-lite"/>
    </source>
</evidence>
<comment type="caution">
    <text evidence="14">The sequence shown here is derived from an EMBL/GenBank/DDBJ whole genome shotgun (WGS) entry which is preliminary data.</text>
</comment>
<dbReference type="SUPFAM" id="SSF51064">
    <property type="entry name" value="Head domain of nucleotide exchange factor GrpE"/>
    <property type="match status" value="1"/>
</dbReference>
<dbReference type="FunFam" id="2.30.22.10:FF:000001">
    <property type="entry name" value="Protein GrpE"/>
    <property type="match status" value="1"/>
</dbReference>
<dbReference type="InterPro" id="IPR009012">
    <property type="entry name" value="GrpE_head"/>
</dbReference>
<keyword evidence="4 10" id="KW-0963">Cytoplasm</keyword>
<evidence type="ECO:0000256" key="9">
    <source>
        <dbReference type="ARBA" id="ARBA00076414"/>
    </source>
</evidence>
<evidence type="ECO:0000256" key="4">
    <source>
        <dbReference type="ARBA" id="ARBA00022490"/>
    </source>
</evidence>
<evidence type="ECO:0000256" key="1">
    <source>
        <dbReference type="ARBA" id="ARBA00004496"/>
    </source>
</evidence>
<dbReference type="HAMAP" id="MF_01151">
    <property type="entry name" value="GrpE"/>
    <property type="match status" value="1"/>
</dbReference>
<evidence type="ECO:0000256" key="5">
    <source>
        <dbReference type="ARBA" id="ARBA00023016"/>
    </source>
</evidence>
<dbReference type="RefSeq" id="WP_109822054.1">
    <property type="nucleotide sequence ID" value="NZ_QGKL01000011.1"/>
</dbReference>
<dbReference type="Proteomes" id="UP000245506">
    <property type="component" value="Unassembled WGS sequence"/>
</dbReference>
<protein>
    <recommendedName>
        <fullName evidence="8 10">Protein GrpE</fullName>
    </recommendedName>
    <alternativeName>
        <fullName evidence="9 10">HSP-70 cofactor</fullName>
    </alternativeName>
</protein>
<dbReference type="GO" id="GO:0000774">
    <property type="term" value="F:adenyl-nucleotide exchange factor activity"/>
    <property type="evidence" value="ECO:0007669"/>
    <property type="project" value="InterPro"/>
</dbReference>
<evidence type="ECO:0000256" key="10">
    <source>
        <dbReference type="HAMAP-Rule" id="MF_01151"/>
    </source>
</evidence>
<dbReference type="GO" id="GO:0042803">
    <property type="term" value="F:protein homodimerization activity"/>
    <property type="evidence" value="ECO:0007669"/>
    <property type="project" value="InterPro"/>
</dbReference>
<evidence type="ECO:0000256" key="11">
    <source>
        <dbReference type="RuleBase" id="RU000639"/>
    </source>
</evidence>
<keyword evidence="6 10" id="KW-0143">Chaperone</keyword>
<dbReference type="InterPro" id="IPR000740">
    <property type="entry name" value="GrpE"/>
</dbReference>
<keyword evidence="15" id="KW-1185">Reference proteome</keyword>
<comment type="subunit">
    <text evidence="3 10">Homodimer.</text>
</comment>
<dbReference type="SUPFAM" id="SSF58014">
    <property type="entry name" value="Coiled-coil domain of nucleotide exchange factor GrpE"/>
    <property type="match status" value="1"/>
</dbReference>
<dbReference type="OrthoDB" id="9789811at2"/>
<dbReference type="PROSITE" id="PS01071">
    <property type="entry name" value="GRPE"/>
    <property type="match status" value="1"/>
</dbReference>
<name>A0A317CJ66_9GAMM</name>
<dbReference type="Pfam" id="PF01025">
    <property type="entry name" value="GrpE"/>
    <property type="match status" value="1"/>
</dbReference>
<evidence type="ECO:0000256" key="2">
    <source>
        <dbReference type="ARBA" id="ARBA00009054"/>
    </source>
</evidence>
<dbReference type="GO" id="GO:0051087">
    <property type="term" value="F:protein-folding chaperone binding"/>
    <property type="evidence" value="ECO:0007669"/>
    <property type="project" value="InterPro"/>
</dbReference>
<dbReference type="NCBIfam" id="NF010737">
    <property type="entry name" value="PRK14139.1"/>
    <property type="match status" value="1"/>
</dbReference>
<evidence type="ECO:0000256" key="6">
    <source>
        <dbReference type="ARBA" id="ARBA00023186"/>
    </source>
</evidence>
<comment type="function">
    <text evidence="7 10 11">Participates actively in the response to hyperosmotic and heat shock by preventing the aggregation of stress-denatured proteins, in association with DnaK and GrpE. It is the nucleotide exchange factor for DnaK and may function as a thermosensor. Unfolded proteins bind initially to DnaJ; upon interaction with the DnaJ-bound protein, DnaK hydrolyzes its bound ATP, resulting in the formation of a stable complex. GrpE releases ADP from DnaK; ATP binding to DnaK triggers the release of the substrate protein, thus completing the reaction cycle. Several rounds of ATP-dependent interactions between DnaJ, DnaK and GrpE are required for fully efficient folding.</text>
</comment>
<reference evidence="14 15" key="1">
    <citation type="submission" date="2018-05" db="EMBL/GenBank/DDBJ databases">
        <title>Leucothrix arctica sp. nov., isolated from Arctic seawater.</title>
        <authorList>
            <person name="Choi A."/>
            <person name="Baek K."/>
        </authorList>
    </citation>
    <scope>NUCLEOTIDE SEQUENCE [LARGE SCALE GENOMIC DNA]</scope>
    <source>
        <strain evidence="14 15">IMCC9719</strain>
    </source>
</reference>
<dbReference type="InterPro" id="IPR013805">
    <property type="entry name" value="GrpE_CC"/>
</dbReference>
<evidence type="ECO:0000256" key="3">
    <source>
        <dbReference type="ARBA" id="ARBA00011738"/>
    </source>
</evidence>
<dbReference type="GO" id="GO:0051082">
    <property type="term" value="F:unfolded protein binding"/>
    <property type="evidence" value="ECO:0007669"/>
    <property type="project" value="TreeGrafter"/>
</dbReference>
<dbReference type="CDD" id="cd00446">
    <property type="entry name" value="GrpE"/>
    <property type="match status" value="1"/>
</dbReference>
<evidence type="ECO:0000313" key="15">
    <source>
        <dbReference type="Proteomes" id="UP000245506"/>
    </source>
</evidence>
<feature type="compositionally biased region" description="Polar residues" evidence="13">
    <location>
        <begin position="1"/>
        <end position="13"/>
    </location>
</feature>
<evidence type="ECO:0000256" key="8">
    <source>
        <dbReference type="ARBA" id="ARBA00072274"/>
    </source>
</evidence>
<dbReference type="GO" id="GO:0005829">
    <property type="term" value="C:cytosol"/>
    <property type="evidence" value="ECO:0007669"/>
    <property type="project" value="TreeGrafter"/>
</dbReference>
<evidence type="ECO:0000256" key="7">
    <source>
        <dbReference type="ARBA" id="ARBA00053401"/>
    </source>
</evidence>
<evidence type="ECO:0000256" key="12">
    <source>
        <dbReference type="RuleBase" id="RU004478"/>
    </source>
</evidence>
<comment type="subcellular location">
    <subcellularLocation>
        <location evidence="1 10">Cytoplasm</location>
    </subcellularLocation>
</comment>
<accession>A0A317CJ66</accession>
<comment type="similarity">
    <text evidence="2 10 12">Belongs to the GrpE family.</text>
</comment>
<dbReference type="PANTHER" id="PTHR21237:SF23">
    <property type="entry name" value="GRPE PROTEIN HOMOLOG, MITOCHONDRIAL"/>
    <property type="match status" value="1"/>
</dbReference>
<dbReference type="NCBIfam" id="NF010748">
    <property type="entry name" value="PRK14150.1"/>
    <property type="match status" value="1"/>
</dbReference>
<gene>
    <name evidence="10" type="primary">grpE</name>
    <name evidence="14" type="ORF">DKT75_03540</name>
</gene>